<protein>
    <submittedName>
        <fullName evidence="3">Metallo-mystery pair system four-Cys motif protein</fullName>
    </submittedName>
</protein>
<dbReference type="NCBIfam" id="TIGR04052">
    <property type="entry name" value="MbnP_like_WxW"/>
    <property type="match status" value="1"/>
</dbReference>
<feature type="chain" id="PRO_5045433243" evidence="1">
    <location>
        <begin position="29"/>
        <end position="290"/>
    </location>
</feature>
<dbReference type="Proteomes" id="UP000603352">
    <property type="component" value="Unassembled WGS sequence"/>
</dbReference>
<evidence type="ECO:0000259" key="2">
    <source>
        <dbReference type="Pfam" id="PF20243"/>
    </source>
</evidence>
<proteinExistence type="predicted"/>
<dbReference type="EMBL" id="BMDZ01000035">
    <property type="protein sequence ID" value="GGB46871.1"/>
    <property type="molecule type" value="Genomic_DNA"/>
</dbReference>
<accession>A0ABQ1IR09</accession>
<evidence type="ECO:0000256" key="1">
    <source>
        <dbReference type="SAM" id="SignalP"/>
    </source>
</evidence>
<organism evidence="3 4">
    <name type="scientific">Tistrella bauzanensis</name>
    <dbReference type="NCBI Taxonomy" id="657419"/>
    <lineage>
        <taxon>Bacteria</taxon>
        <taxon>Pseudomonadati</taxon>
        <taxon>Pseudomonadota</taxon>
        <taxon>Alphaproteobacteria</taxon>
        <taxon>Geminicoccales</taxon>
        <taxon>Geminicoccaceae</taxon>
        <taxon>Tistrella</taxon>
    </lineage>
</organism>
<feature type="signal peptide" evidence="1">
    <location>
        <begin position="1"/>
        <end position="28"/>
    </location>
</feature>
<gene>
    <name evidence="3" type="ORF">GCM10011505_29990</name>
</gene>
<evidence type="ECO:0000313" key="4">
    <source>
        <dbReference type="Proteomes" id="UP000603352"/>
    </source>
</evidence>
<feature type="domain" description="Copper-binding protein MbnP-like" evidence="2">
    <location>
        <begin position="32"/>
        <end position="260"/>
    </location>
</feature>
<sequence>MKCCPALITATLAALAMLAMVATPPTLAAGRPVTIDVGVVAGDAAIACDGPGVAVGTPPVAVALRDARFYLHDIAIVTDDGRILPLHIDETVWQHDGVVLIDAEDATAGCRDGTPDTNPRITGRIDGAAGPGPWRLAFTLGVPERLNHTATDLSPPPLDLAALGWGWQAGRKYLKLEVMPEGGIARPDGGRAATWFLHLGATGCTGNPVTGEIVTCARPNRTRIVTAPIDPARQRLVLDLDRLFAATNLARDQGGAVGCMSAPDDPDCPAVFATLGLDGGAGGAFRVVDK</sequence>
<comment type="caution">
    <text evidence="3">The sequence shown here is derived from an EMBL/GenBank/DDBJ whole genome shotgun (WGS) entry which is preliminary data.</text>
</comment>
<dbReference type="InterPro" id="IPR023977">
    <property type="entry name" value="MbnP-like"/>
</dbReference>
<dbReference type="Pfam" id="PF20243">
    <property type="entry name" value="MbnP"/>
    <property type="match status" value="1"/>
</dbReference>
<evidence type="ECO:0000313" key="3">
    <source>
        <dbReference type="EMBL" id="GGB46871.1"/>
    </source>
</evidence>
<dbReference type="RefSeq" id="WP_188579293.1">
    <property type="nucleotide sequence ID" value="NZ_BMDZ01000035.1"/>
</dbReference>
<keyword evidence="4" id="KW-1185">Reference proteome</keyword>
<reference evidence="4" key="1">
    <citation type="journal article" date="2019" name="Int. J. Syst. Evol. Microbiol.">
        <title>The Global Catalogue of Microorganisms (GCM) 10K type strain sequencing project: providing services to taxonomists for standard genome sequencing and annotation.</title>
        <authorList>
            <consortium name="The Broad Institute Genomics Platform"/>
            <consortium name="The Broad Institute Genome Sequencing Center for Infectious Disease"/>
            <person name="Wu L."/>
            <person name="Ma J."/>
        </authorList>
    </citation>
    <scope>NUCLEOTIDE SEQUENCE [LARGE SCALE GENOMIC DNA]</scope>
    <source>
        <strain evidence="4">CGMCC 1.10188</strain>
    </source>
</reference>
<dbReference type="InterPro" id="IPR046863">
    <property type="entry name" value="MbnP-like_dom"/>
</dbReference>
<keyword evidence="1" id="KW-0732">Signal</keyword>
<name>A0ABQ1IR09_9PROT</name>